<organism evidence="3 4">
    <name type="scientific">Candidatus Portiera aleyrodidarum</name>
    <name type="common">primary endosymbiont of Bemisia tabaci</name>
    <dbReference type="NCBI Taxonomy" id="91844"/>
    <lineage>
        <taxon>Bacteria</taxon>
        <taxon>Pseudomonadati</taxon>
        <taxon>Pseudomonadota</taxon>
        <taxon>Gammaproteobacteria</taxon>
        <taxon>Candidatus Johnevansiales</taxon>
        <taxon>Candidatus Johnevansiaceae</taxon>
        <taxon>Candidatus Portiera</taxon>
    </lineage>
</organism>
<keyword evidence="3" id="KW-0808">Transferase</keyword>
<dbReference type="InterPro" id="IPR002575">
    <property type="entry name" value="Aminoglycoside_PTrfase"/>
</dbReference>
<keyword evidence="1" id="KW-0472">Membrane</keyword>
<dbReference type="Gene3D" id="3.90.1200.10">
    <property type="match status" value="1"/>
</dbReference>
<evidence type="ECO:0000259" key="2">
    <source>
        <dbReference type="Pfam" id="PF01636"/>
    </source>
</evidence>
<feature type="domain" description="Aminoglycoside phosphotransferase" evidence="2">
    <location>
        <begin position="7"/>
        <end position="134"/>
    </location>
</feature>
<proteinExistence type="predicted"/>
<feature type="transmembrane region" description="Helical" evidence="1">
    <location>
        <begin position="157"/>
        <end position="173"/>
    </location>
</feature>
<keyword evidence="1" id="KW-0812">Transmembrane</keyword>
<protein>
    <submittedName>
        <fullName evidence="3">Homoserine kinase</fullName>
        <ecNumber evidence="3">2.7.1.39</ecNumber>
    </submittedName>
</protein>
<evidence type="ECO:0000313" key="4">
    <source>
        <dbReference type="Proteomes" id="UP000560980"/>
    </source>
</evidence>
<dbReference type="Proteomes" id="UP000560980">
    <property type="component" value="Unassembled WGS sequence"/>
</dbReference>
<dbReference type="Pfam" id="PF01636">
    <property type="entry name" value="APH"/>
    <property type="match status" value="1"/>
</dbReference>
<comment type="caution">
    <text evidence="3">The sequence shown here is derived from an EMBL/GenBank/DDBJ whole genome shotgun (WGS) entry which is preliminary data.</text>
</comment>
<keyword evidence="3" id="KW-0418">Kinase</keyword>
<dbReference type="GO" id="GO:0004413">
    <property type="term" value="F:homoserine kinase activity"/>
    <property type="evidence" value="ECO:0007669"/>
    <property type="project" value="UniProtKB-EC"/>
</dbReference>
<name>A0A6S6S3Z6_9GAMM</name>
<gene>
    <name evidence="3" type="primary">thrB</name>
    <name evidence="3" type="ORF">SISI_0042</name>
</gene>
<keyword evidence="1" id="KW-1133">Transmembrane helix</keyword>
<dbReference type="EMBL" id="CACTJB010000001">
    <property type="protein sequence ID" value="CAA3704444.1"/>
    <property type="molecule type" value="Genomic_DNA"/>
</dbReference>
<sequence length="267" mass="32089">MEQCSIIGKTLGRIHSSSKNFKKKQNLRDNNWIILNYYKVISFLNKKDQKLMFYQVYLLKKKSKTPQKQKHLVKKLPQGQGIIHSDLFRDNTLFYGNKLCGLIDFYNGCTVAVAVDWDLIFDLSILLNDWGREKYGDIIEDKYKAILNNYIIEIERHFLHLHLPFAFVFVFVFPFRNEELYICIWLWPLYFHFHFHFPFPFPFPLSLSFSFSFSFSFVLRVTALRYWITRLLVTKIFIFNLIPKHKVPKNFRNILVSLYKKKLPSLF</sequence>
<accession>A0A6S6S3Z6</accession>
<reference evidence="3 4" key="1">
    <citation type="submission" date="2019-12" db="EMBL/GenBank/DDBJ databases">
        <authorList>
            <person name="Santos-Garcia D."/>
            <person name="Santos-Garcia D."/>
            <person name="Santos-Garcia D."/>
        </authorList>
    </citation>
    <scope>NUCLEOTIDE SEQUENCE [LARGE SCALE GENOMIC DNA]</scope>
    <source>
        <strain evidence="3">SiSi</strain>
    </source>
</reference>
<evidence type="ECO:0000256" key="1">
    <source>
        <dbReference type="SAM" id="Phobius"/>
    </source>
</evidence>
<evidence type="ECO:0000313" key="3">
    <source>
        <dbReference type="EMBL" id="CAA3704444.1"/>
    </source>
</evidence>
<dbReference type="AlphaFoldDB" id="A0A6S6S3Z6"/>
<dbReference type="SUPFAM" id="SSF56112">
    <property type="entry name" value="Protein kinase-like (PK-like)"/>
    <property type="match status" value="1"/>
</dbReference>
<dbReference type="InterPro" id="IPR011009">
    <property type="entry name" value="Kinase-like_dom_sf"/>
</dbReference>
<dbReference type="EC" id="2.7.1.39" evidence="3"/>